<dbReference type="GO" id="GO:0031177">
    <property type="term" value="F:phosphopantetheine binding"/>
    <property type="evidence" value="ECO:0007669"/>
    <property type="project" value="InterPro"/>
</dbReference>
<dbReference type="InterPro" id="IPR032088">
    <property type="entry name" value="SAT"/>
</dbReference>
<evidence type="ECO:0000256" key="6">
    <source>
        <dbReference type="SAM" id="MobiDB-lite"/>
    </source>
</evidence>
<dbReference type="InterPro" id="IPR020806">
    <property type="entry name" value="PKS_PP-bd"/>
</dbReference>
<dbReference type="PANTHER" id="PTHR43775:SF37">
    <property type="entry name" value="SI:DKEY-61P9.11"/>
    <property type="match status" value="1"/>
</dbReference>
<evidence type="ECO:0000256" key="3">
    <source>
        <dbReference type="ARBA" id="ARBA00022679"/>
    </source>
</evidence>
<keyword evidence="1" id="KW-0596">Phosphopantetheine</keyword>
<dbReference type="NCBIfam" id="TIGR04532">
    <property type="entry name" value="PT_fungal_PKS"/>
    <property type="match status" value="1"/>
</dbReference>
<dbReference type="Gene3D" id="3.40.47.10">
    <property type="match status" value="1"/>
</dbReference>
<feature type="region of interest" description="Disordered" evidence="6">
    <location>
        <begin position="1806"/>
        <end position="1836"/>
    </location>
</feature>
<dbReference type="RefSeq" id="XP_040794797.1">
    <property type="nucleotide sequence ID" value="XM_040934638.1"/>
</dbReference>
<dbReference type="Pfam" id="PF08242">
    <property type="entry name" value="Methyltransf_12"/>
    <property type="match status" value="1"/>
</dbReference>
<feature type="region of interest" description="C-terminal hotdog fold" evidence="5">
    <location>
        <begin position="1432"/>
        <end position="1583"/>
    </location>
</feature>
<dbReference type="SUPFAM" id="SSF53474">
    <property type="entry name" value="alpha/beta-Hydrolases"/>
    <property type="match status" value="1"/>
</dbReference>
<dbReference type="InterPro" id="IPR018201">
    <property type="entry name" value="Ketoacyl_synth_AS"/>
</dbReference>
<dbReference type="GO" id="GO:0006633">
    <property type="term" value="P:fatty acid biosynthetic process"/>
    <property type="evidence" value="ECO:0007669"/>
    <property type="project" value="InterPro"/>
</dbReference>
<dbReference type="InterPro" id="IPR036736">
    <property type="entry name" value="ACP-like_sf"/>
</dbReference>
<evidence type="ECO:0008006" key="12">
    <source>
        <dbReference type="Google" id="ProtNLM"/>
    </source>
</evidence>
<dbReference type="SMART" id="SM00827">
    <property type="entry name" value="PKS_AT"/>
    <property type="match status" value="1"/>
</dbReference>
<evidence type="ECO:0000259" key="8">
    <source>
        <dbReference type="PROSITE" id="PS52004"/>
    </source>
</evidence>
<dbReference type="Gene3D" id="3.40.50.150">
    <property type="entry name" value="Vaccinia Virus protein VP39"/>
    <property type="match status" value="1"/>
</dbReference>
<keyword evidence="11" id="KW-1185">Reference proteome</keyword>
<dbReference type="CDD" id="cd00833">
    <property type="entry name" value="PKS"/>
    <property type="match status" value="1"/>
</dbReference>
<dbReference type="SUPFAM" id="SSF53335">
    <property type="entry name" value="S-adenosyl-L-methionine-dependent methyltransferases"/>
    <property type="match status" value="1"/>
</dbReference>
<feature type="active site" description="Proton acceptor; for dehydratase activity" evidence="5">
    <location>
        <position position="1309"/>
    </location>
</feature>
<evidence type="ECO:0000313" key="11">
    <source>
        <dbReference type="Proteomes" id="UP000800039"/>
    </source>
</evidence>
<keyword evidence="4" id="KW-0511">Multifunctional enzyme</keyword>
<feature type="compositionally biased region" description="Polar residues" evidence="6">
    <location>
        <begin position="1710"/>
        <end position="1723"/>
    </location>
</feature>
<reference evidence="10" key="1">
    <citation type="submission" date="2020-01" db="EMBL/GenBank/DDBJ databases">
        <authorList>
            <consortium name="DOE Joint Genome Institute"/>
            <person name="Haridas S."/>
            <person name="Albert R."/>
            <person name="Binder M."/>
            <person name="Bloem J."/>
            <person name="Labutti K."/>
            <person name="Salamov A."/>
            <person name="Andreopoulos B."/>
            <person name="Baker S.E."/>
            <person name="Barry K."/>
            <person name="Bills G."/>
            <person name="Bluhm B.H."/>
            <person name="Cannon C."/>
            <person name="Castanera R."/>
            <person name="Culley D.E."/>
            <person name="Daum C."/>
            <person name="Ezra D."/>
            <person name="Gonzalez J.B."/>
            <person name="Henrissat B."/>
            <person name="Kuo A."/>
            <person name="Liang C."/>
            <person name="Lipzen A."/>
            <person name="Lutzoni F."/>
            <person name="Magnuson J."/>
            <person name="Mondo S."/>
            <person name="Nolan M."/>
            <person name="Ohm R."/>
            <person name="Pangilinan J."/>
            <person name="Park H.-J."/>
            <person name="Ramirez L."/>
            <person name="Alfaro M."/>
            <person name="Sun H."/>
            <person name="Tritt A."/>
            <person name="Yoshinaga Y."/>
            <person name="Zwiers L.-H."/>
            <person name="Turgeon B.G."/>
            <person name="Goodwin S.B."/>
            <person name="Spatafora J.W."/>
            <person name="Crous P.W."/>
            <person name="Grigoriev I.V."/>
        </authorList>
    </citation>
    <scope>NUCLEOTIDE SEQUENCE</scope>
    <source>
        <strain evidence="10">CBS 394.84</strain>
    </source>
</reference>
<dbReference type="Gene3D" id="3.30.70.3290">
    <property type="match status" value="1"/>
</dbReference>
<dbReference type="SUPFAM" id="SSF52151">
    <property type="entry name" value="FabD/lysophospholipase-like"/>
    <property type="match status" value="1"/>
</dbReference>
<dbReference type="PROSITE" id="PS50075">
    <property type="entry name" value="CARRIER"/>
    <property type="match status" value="1"/>
</dbReference>
<dbReference type="InterPro" id="IPR013217">
    <property type="entry name" value="Methyltransf_12"/>
</dbReference>
<dbReference type="PANTHER" id="PTHR43775">
    <property type="entry name" value="FATTY ACID SYNTHASE"/>
    <property type="match status" value="1"/>
</dbReference>
<dbReference type="InterPro" id="IPR030918">
    <property type="entry name" value="PT_fungal_PKS"/>
</dbReference>
<gene>
    <name evidence="10" type="ORF">K460DRAFT_374054</name>
</gene>
<dbReference type="Gene3D" id="3.10.129.110">
    <property type="entry name" value="Polyketide synthase dehydratase"/>
    <property type="match status" value="1"/>
</dbReference>
<evidence type="ECO:0000256" key="2">
    <source>
        <dbReference type="ARBA" id="ARBA00022553"/>
    </source>
</evidence>
<dbReference type="GO" id="GO:0004315">
    <property type="term" value="F:3-oxoacyl-[acyl-carrier-protein] synthase activity"/>
    <property type="evidence" value="ECO:0007669"/>
    <property type="project" value="InterPro"/>
</dbReference>
<dbReference type="Pfam" id="PF22621">
    <property type="entry name" value="CurL-like_PKS_C"/>
    <property type="match status" value="1"/>
</dbReference>
<dbReference type="Pfam" id="PF21089">
    <property type="entry name" value="PKS_DH_N"/>
    <property type="match status" value="1"/>
</dbReference>
<dbReference type="SMART" id="SM00823">
    <property type="entry name" value="PKS_PP"/>
    <property type="match status" value="1"/>
</dbReference>
<feature type="region of interest" description="N-terminal hotdog fold" evidence="5">
    <location>
        <begin position="1277"/>
        <end position="1408"/>
    </location>
</feature>
<dbReference type="Pfam" id="PF00550">
    <property type="entry name" value="PP-binding"/>
    <property type="match status" value="1"/>
</dbReference>
<dbReference type="InterPro" id="IPR020841">
    <property type="entry name" value="PKS_Beta-ketoAc_synthase_dom"/>
</dbReference>
<dbReference type="InterPro" id="IPR001031">
    <property type="entry name" value="Thioesterase"/>
</dbReference>
<dbReference type="SUPFAM" id="SSF53901">
    <property type="entry name" value="Thiolase-like"/>
    <property type="match status" value="1"/>
</dbReference>
<dbReference type="Gene3D" id="3.40.50.1820">
    <property type="entry name" value="alpha/beta hydrolase"/>
    <property type="match status" value="1"/>
</dbReference>
<accession>A0A9P4GVV8</accession>
<feature type="domain" description="PKS/mFAS DH" evidence="9">
    <location>
        <begin position="1277"/>
        <end position="1583"/>
    </location>
</feature>
<dbReference type="InterPro" id="IPR014043">
    <property type="entry name" value="Acyl_transferase_dom"/>
</dbReference>
<dbReference type="InterPro" id="IPR001227">
    <property type="entry name" value="Ac_transferase_dom_sf"/>
</dbReference>
<feature type="active site" description="Proton donor; for dehydratase activity" evidence="5">
    <location>
        <position position="1496"/>
    </location>
</feature>
<dbReference type="InterPro" id="IPR016039">
    <property type="entry name" value="Thiolase-like"/>
</dbReference>
<dbReference type="Pfam" id="PF00109">
    <property type="entry name" value="ketoacyl-synt"/>
    <property type="match status" value="1"/>
</dbReference>
<protein>
    <recommendedName>
        <fullName evidence="12">Polyketide synthase</fullName>
    </recommendedName>
</protein>
<dbReference type="InterPro" id="IPR050091">
    <property type="entry name" value="PKS_NRPS_Biosynth_Enz"/>
</dbReference>
<dbReference type="Pfam" id="PF16073">
    <property type="entry name" value="SAT"/>
    <property type="match status" value="1"/>
</dbReference>
<evidence type="ECO:0000256" key="4">
    <source>
        <dbReference type="ARBA" id="ARBA00023268"/>
    </source>
</evidence>
<dbReference type="PROSITE" id="PS00606">
    <property type="entry name" value="KS3_1"/>
    <property type="match status" value="1"/>
</dbReference>
<dbReference type="SUPFAM" id="SSF47336">
    <property type="entry name" value="ACP-like"/>
    <property type="match status" value="1"/>
</dbReference>
<evidence type="ECO:0000313" key="10">
    <source>
        <dbReference type="EMBL" id="KAF1852234.1"/>
    </source>
</evidence>
<keyword evidence="3" id="KW-0808">Transferase</keyword>
<dbReference type="PROSITE" id="PS52019">
    <property type="entry name" value="PKS_MFAS_DH"/>
    <property type="match status" value="1"/>
</dbReference>
<dbReference type="Pfam" id="PF18558">
    <property type="entry name" value="HTH_51"/>
    <property type="match status" value="1"/>
</dbReference>
<dbReference type="EMBL" id="ML976614">
    <property type="protein sequence ID" value="KAF1852234.1"/>
    <property type="molecule type" value="Genomic_DNA"/>
</dbReference>
<dbReference type="InterPro" id="IPR014030">
    <property type="entry name" value="Ketoacyl_synth_N"/>
</dbReference>
<evidence type="ECO:0000259" key="9">
    <source>
        <dbReference type="PROSITE" id="PS52019"/>
    </source>
</evidence>
<dbReference type="InterPro" id="IPR014031">
    <property type="entry name" value="Ketoacyl_synth_C"/>
</dbReference>
<dbReference type="InterPro" id="IPR009081">
    <property type="entry name" value="PP-bd_ACP"/>
</dbReference>
<dbReference type="InterPro" id="IPR041068">
    <property type="entry name" value="HTH_51"/>
</dbReference>
<feature type="compositionally biased region" description="Polar residues" evidence="6">
    <location>
        <begin position="1608"/>
        <end position="1628"/>
    </location>
</feature>
<feature type="region of interest" description="Disordered" evidence="6">
    <location>
        <begin position="1698"/>
        <end position="1733"/>
    </location>
</feature>
<dbReference type="InterPro" id="IPR029063">
    <property type="entry name" value="SAM-dependent_MTases_sf"/>
</dbReference>
<dbReference type="Gene3D" id="3.40.366.10">
    <property type="entry name" value="Malonyl-Coenzyme A Acyl Carrier Protein, domain 2"/>
    <property type="match status" value="2"/>
</dbReference>
<dbReference type="InterPro" id="IPR049900">
    <property type="entry name" value="PKS_mFAS_DH"/>
</dbReference>
<dbReference type="Pfam" id="PF00698">
    <property type="entry name" value="Acyl_transf_1"/>
    <property type="match status" value="1"/>
</dbReference>
<comment type="caution">
    <text evidence="10">The sequence shown here is derived from an EMBL/GenBank/DDBJ whole genome shotgun (WGS) entry which is preliminary data.</text>
</comment>
<evidence type="ECO:0000256" key="1">
    <source>
        <dbReference type="ARBA" id="ARBA00022450"/>
    </source>
</evidence>
<dbReference type="InterPro" id="IPR016035">
    <property type="entry name" value="Acyl_Trfase/lysoPLipase"/>
</dbReference>
<sequence>MSSTDLLVFGDQTFSPVDSVKELYNRSRTSVLLQTFLRNSCDALRPYAGDLVIGDADVASFQTALELADYYSQTSDKSTIILSVLLCIAQFGSLILHSEQDPTFLDNVTTHQYLLGLCTGLIPATAAAVARSVTHLVQMGPEIVCIALRLGNAAQQRSTEIEPGSQDWTLVVGKMNIEKLQRTLDNFNNVHALPRHRQVYISAIGDRSITISGPPSVMALLIEHSTELAPHVSSKLGITAAYHAKHLSSPDFIKILGFSPFLDEPLRSKSRVLSTSSGVAYQAKTLRECLHLVIEDVLQLPLHLDLIVQKLVPALKGLDVTIIPFGPCGISKSIQQALSNNDVKVAIAKDKSNDLSHDEAYNKETIAVIGMSGRFPGGNSLDDFWKVIETGRDVHKQIPRDRFDAATHCDPSGKIKNSTLSAFGCFIDQPGMFDTRLFNMSPREAAQTDPVQRQLLMVTYEALESAGYVHDGSSESANVGTFIGVTADDYREYNSSQDIDVYYVTGGLRAFAPGRLNYHFKWEGPSFSLDTACSSSAAAIDLACQSILSGKCNTAVAGGANVMTGPNLYAGLSRGGFLSPTGSSKTFDDSADGYCRGDAVGVVVLKRLSDAIAAGDNVRGVVRSVATNHSAYASSITLPHTPSQKKLFDKVLKEAALPPQAISYVEMHGTGTQAGDTIEMESVISTFGLNRAVDNPLYIGAVKANVGHGEGAAGVTSTIKAMLMFREGIIPPHAGIKTRVNTKFPSLEAKNIRIARSIEKFSPGQDGKRRVWINNFNASGGNTCLVVEEPPRREVHGLDPRSYHVVTLSAKTSYSVKENRKRLHEHLLTHSDEIQDVAYTTSSHRMHHPLRSSYVVANMEELVAALANDISADSKSQTAERRPIIFNFAGQGSQHAGMGKQLFETSPSFRRTVLEHDNLCINLGFPSFIDIITNISMDTKTAPIIKVHCGLLSLELALAQLWMSWGIKPDLVIGHSIGEYAALCVAGVLSLADTFFLVGTRARLMEKSCTKSSHAMVVINANKERVTDIIGSVLPDRLCQISCINGPESTVVGLPIASLELLKTACDKAKTNTTKLDVPYAFHSAQMDPLLDDFGNAANGVRFHNPQIPVASTLLGSIVQCPGTFSATYLVRQTREPVNFLDAVRTASVAYPHGIWIEHGPDSTCAPVIRATLEDPQAIVSPSLRGSKEDCWKTISKVIAQAYTSGAQINWQAYHRQYRKSLRLIDLPTYAFDLKNYWLQYEGTWALEKNHHKCPQPREVAPQPLSVPSTFSTTCLQQVESESFKNGTVSVKFVSELKKPGIYDLIQGHFVNGIGLCPSAVYTEMALTAAKYIWSKIYPSKQVPAMDVRDFEIFRPLVLHNGADDYVVRVSATKSADSDAVQVAVSAQLNSLSQSHARCSVEFGDGLLWARSWQRNSYLVSDRVSQLTDATNGGNTDRLRGEMVYKIFSDIVEYPEGYKGIKEFAMNGKIKEAVAKVQFRKTPSDTTFTCDPCWIDTIAQVPGFVLNGSTSTPPDLVFLSTGWESLRIAKSLSSEQEYTCHVRMQSGDSPGLFLGDASLFEGDRVVAVATGLKFHEVRKENLHKVLPGSRNLSGQATVSNAQSRNIRSISQNASSSPANTVTDSSKTSGKPKQRRMPREKAQQVPISSDIFSSILQLIAKEVGLKEEMQLILPVTLFSQCETVAQLREYFQASVNDATTPHKSLDDESTSSDQTEYTSISSATSEEEGRADDSSTADIVEIILAAIAKESGIPADEIDPNTDFSDLGVDSLMTIAVLGVVAAETGEQLAASIFSDYPTMSALRKELGKPSVKSKPADPPPEASPRAALKGSTKSKFRPEDYSSNVVLLQGYSHSPLPPLFLIADGAGSAAAYIHLPQLPSRLPVYALESPFLSRPSEYTCTIEEICSVFVAAIRATKPRGPYFLGGWSIGGIYSYETTRQLVQLGEKVEGVLLIDSPCPKKMEGLPPLTLEVLEETGIFVGIPTRGGGPDTPMPLGQKQHITGCVQAASSYDPKPLTPAQRPSHTYIIWSARGLFEQLSEKVKEASDQSSQSGTKTGINRDWLTGTRTSFDPKGWDKLLGDCECQPTEGDHFSCMNMPLIKTTGKLVVDAVDKFLEKINTSNTATKVLPPPKSSSQVHAAELPRAREVFENVRLETVEYLKKSAFHGFWSQVYPLQRRLVLSYVVEAFAELGAPLGSFAPRQPVSEIRHMSLHGKLILQLYHILEDASLISIEAGVRLRTATPVDATPSQSLYREILARFPQHESEHKLLNLAGSRLAGVLTGDVDFLRILFQENRALLSEVYTYGPMFNAASKQLSDFVFHLCKDIPPGQQIRILEIGGGLGGTTRPIVDMLKSYNIPFSYTFSDISGSLVAAARKTFAGTFGMEFAVLDVEKAPAAQYVGKYNFIFSTNCVHATRNLVTCTTNIRTMLRPDGLLSLVEFTENIFWFDIVFGLLEGWWLFEDGRQHVLASEIFWRKSLRQAGYSSVALSDGNTRECQTLRIISAFQPGL</sequence>
<dbReference type="OrthoDB" id="329835at2759"/>
<dbReference type="InterPro" id="IPR042104">
    <property type="entry name" value="PKS_dehydratase_sf"/>
</dbReference>
<proteinExistence type="predicted"/>
<dbReference type="PROSITE" id="PS52004">
    <property type="entry name" value="KS3_2"/>
    <property type="match status" value="1"/>
</dbReference>
<evidence type="ECO:0000256" key="5">
    <source>
        <dbReference type="PROSITE-ProRule" id="PRU01363"/>
    </source>
</evidence>
<dbReference type="Pfam" id="PF00975">
    <property type="entry name" value="Thioesterase"/>
    <property type="match status" value="1"/>
</dbReference>
<dbReference type="InterPro" id="IPR049552">
    <property type="entry name" value="PKS_DH_N"/>
</dbReference>
<feature type="domain" description="Ketosynthase family 3 (KS3)" evidence="8">
    <location>
        <begin position="363"/>
        <end position="789"/>
    </location>
</feature>
<dbReference type="GeneID" id="63851889"/>
<dbReference type="Gene3D" id="1.10.1200.10">
    <property type="entry name" value="ACP-like"/>
    <property type="match status" value="1"/>
</dbReference>
<dbReference type="GO" id="GO:0004312">
    <property type="term" value="F:fatty acid synthase activity"/>
    <property type="evidence" value="ECO:0007669"/>
    <property type="project" value="TreeGrafter"/>
</dbReference>
<dbReference type="GO" id="GO:0044550">
    <property type="term" value="P:secondary metabolite biosynthetic process"/>
    <property type="evidence" value="ECO:0007669"/>
    <property type="project" value="TreeGrafter"/>
</dbReference>
<dbReference type="SMART" id="SM00825">
    <property type="entry name" value="PKS_KS"/>
    <property type="match status" value="1"/>
</dbReference>
<dbReference type="InterPro" id="IPR029058">
    <property type="entry name" value="AB_hydrolase_fold"/>
</dbReference>
<evidence type="ECO:0000259" key="7">
    <source>
        <dbReference type="PROSITE" id="PS50075"/>
    </source>
</evidence>
<organism evidence="10 11">
    <name type="scientific">Cucurbitaria berberidis CBS 394.84</name>
    <dbReference type="NCBI Taxonomy" id="1168544"/>
    <lineage>
        <taxon>Eukaryota</taxon>
        <taxon>Fungi</taxon>
        <taxon>Dikarya</taxon>
        <taxon>Ascomycota</taxon>
        <taxon>Pezizomycotina</taxon>
        <taxon>Dothideomycetes</taxon>
        <taxon>Pleosporomycetidae</taxon>
        <taxon>Pleosporales</taxon>
        <taxon>Pleosporineae</taxon>
        <taxon>Cucurbitariaceae</taxon>
        <taxon>Cucurbitaria</taxon>
    </lineage>
</organism>
<feature type="region of interest" description="Disordered" evidence="6">
    <location>
        <begin position="1608"/>
        <end position="1644"/>
    </location>
</feature>
<feature type="domain" description="Carrier" evidence="7">
    <location>
        <begin position="1733"/>
        <end position="1810"/>
    </location>
</feature>
<name>A0A9P4GVV8_9PLEO</name>
<keyword evidence="2" id="KW-0597">Phosphoprotein</keyword>
<dbReference type="Pfam" id="PF02801">
    <property type="entry name" value="Ketoacyl-synt_C"/>
    <property type="match status" value="1"/>
</dbReference>
<dbReference type="Proteomes" id="UP000800039">
    <property type="component" value="Unassembled WGS sequence"/>
</dbReference>